<reference evidence="1 2" key="1">
    <citation type="submission" date="2021-06" db="EMBL/GenBank/DDBJ databases">
        <authorList>
            <person name="Palmer J.M."/>
        </authorList>
    </citation>
    <scope>NUCLEOTIDE SEQUENCE [LARGE SCALE GENOMIC DNA]</scope>
    <source>
        <strain evidence="1 2">AS_MEX2019</strain>
        <tissue evidence="1">Muscle</tissue>
    </source>
</reference>
<gene>
    <name evidence="1" type="ORF">AMECASPLE_025499</name>
</gene>
<comment type="caution">
    <text evidence="1">The sequence shown here is derived from an EMBL/GenBank/DDBJ whole genome shotgun (WGS) entry which is preliminary data.</text>
</comment>
<protein>
    <recommendedName>
        <fullName evidence="3">Secreted protein</fullName>
    </recommendedName>
</protein>
<evidence type="ECO:0000313" key="1">
    <source>
        <dbReference type="EMBL" id="MEQ2288701.1"/>
    </source>
</evidence>
<evidence type="ECO:0000313" key="2">
    <source>
        <dbReference type="Proteomes" id="UP001469553"/>
    </source>
</evidence>
<proteinExistence type="predicted"/>
<name>A0ABV0Y4S1_9TELE</name>
<organism evidence="1 2">
    <name type="scientific">Ameca splendens</name>
    <dbReference type="NCBI Taxonomy" id="208324"/>
    <lineage>
        <taxon>Eukaryota</taxon>
        <taxon>Metazoa</taxon>
        <taxon>Chordata</taxon>
        <taxon>Craniata</taxon>
        <taxon>Vertebrata</taxon>
        <taxon>Euteleostomi</taxon>
        <taxon>Actinopterygii</taxon>
        <taxon>Neopterygii</taxon>
        <taxon>Teleostei</taxon>
        <taxon>Neoteleostei</taxon>
        <taxon>Acanthomorphata</taxon>
        <taxon>Ovalentaria</taxon>
        <taxon>Atherinomorphae</taxon>
        <taxon>Cyprinodontiformes</taxon>
        <taxon>Goodeidae</taxon>
        <taxon>Ameca</taxon>
    </lineage>
</organism>
<dbReference type="Proteomes" id="UP001469553">
    <property type="component" value="Unassembled WGS sequence"/>
</dbReference>
<keyword evidence="2" id="KW-1185">Reference proteome</keyword>
<evidence type="ECO:0008006" key="3">
    <source>
        <dbReference type="Google" id="ProtNLM"/>
    </source>
</evidence>
<accession>A0ABV0Y4S1</accession>
<sequence>MSTLPATCSSLIISTGLLSVGQHNQTSSSHESPESDPLWKLLFSVRSERLTEGPAALTSSIFPLHSSIEETM</sequence>
<dbReference type="EMBL" id="JAHRIP010021326">
    <property type="protein sequence ID" value="MEQ2288701.1"/>
    <property type="molecule type" value="Genomic_DNA"/>
</dbReference>